<sequence>MSASGDDGARAPARVDLWSLREDVHVETDDDGNVVLRGRWGDTTVPAPGRAVLEALRRMGFGPVSLGNIAYGDGERRELDRLLDRIQPMVIRSFAVDPERPLISVVPMAQQARFTPVTPAAGTPIRLSRFAVLRTDGERYFLESPLSLHRVDLHHADAVRLIGALGRAVLPAEVAAALPYPVDLVLDLLGHLAGAGMVVTAEAGDRPRGAVFAEDTAPALAAWTPLDLMFHTRSTLGRHDNDFGATYPLGDRWDVEPAVKRSPDLPGIALPRPRWGELLADDPPLTVAVEAGGPATRFADAPLTGREIGQLLYRAARVRALVPPDRDGSTVATSDRPYLNLGGCYEFEFYLAIGDCTGIPRGVYHYDPLGHRLEQVNPDPEAVAELLEGGRLAANLAEAPPVLIAVTARFRRLSRKYNGLSYALVLKNVGAVLQTLHLVGTAMGLAACWTEIIDIDVSARVLGLDWRVESGVGGFLVGRPAGPSPARPDMRPANDARWGDRARTRLSRGPDRKPFMSGSA</sequence>
<dbReference type="InterPro" id="IPR000415">
    <property type="entry name" value="Nitroreductase-like"/>
</dbReference>
<protein>
    <submittedName>
        <fullName evidence="4">SagB/ThcOx family dehydrogenase</fullName>
    </submittedName>
</protein>
<accession>A0ABP6LB04</accession>
<evidence type="ECO:0000256" key="1">
    <source>
        <dbReference type="SAM" id="MobiDB-lite"/>
    </source>
</evidence>
<gene>
    <name evidence="4" type="ORF">GCM10017559_76100</name>
</gene>
<evidence type="ECO:0000259" key="2">
    <source>
        <dbReference type="Pfam" id="PF00881"/>
    </source>
</evidence>
<evidence type="ECO:0000313" key="4">
    <source>
        <dbReference type="EMBL" id="GAA3037079.1"/>
    </source>
</evidence>
<name>A0ABP6LB04_9ACTN</name>
<keyword evidence="5" id="KW-1185">Reference proteome</keyword>
<dbReference type="Gene3D" id="3.40.109.10">
    <property type="entry name" value="NADH Oxidase"/>
    <property type="match status" value="1"/>
</dbReference>
<dbReference type="InterPro" id="IPR020051">
    <property type="entry name" value="SagB-type_dehydrogenase"/>
</dbReference>
<dbReference type="InterPro" id="IPR029479">
    <property type="entry name" value="Nitroreductase"/>
</dbReference>
<dbReference type="SUPFAM" id="SSF55469">
    <property type="entry name" value="FMN-dependent nitroreductase-like"/>
    <property type="match status" value="1"/>
</dbReference>
<dbReference type="EMBL" id="BAAAWD010000026">
    <property type="protein sequence ID" value="GAA3037079.1"/>
    <property type="molecule type" value="Genomic_DNA"/>
</dbReference>
<evidence type="ECO:0000259" key="3">
    <source>
        <dbReference type="Pfam" id="PF22767"/>
    </source>
</evidence>
<dbReference type="Proteomes" id="UP001499930">
    <property type="component" value="Unassembled WGS sequence"/>
</dbReference>
<feature type="domain" description="Nitroreductase" evidence="2">
    <location>
        <begin position="348"/>
        <end position="470"/>
    </location>
</feature>
<dbReference type="PANTHER" id="PTHR43745">
    <property type="entry name" value="NITROREDUCTASE MJ1384-RELATED"/>
    <property type="match status" value="1"/>
</dbReference>
<feature type="compositionally biased region" description="Basic and acidic residues" evidence="1">
    <location>
        <begin position="488"/>
        <end position="514"/>
    </location>
</feature>
<dbReference type="NCBIfam" id="TIGR03605">
    <property type="entry name" value="antibiot_sagB"/>
    <property type="match status" value="1"/>
</dbReference>
<dbReference type="Pfam" id="PF00881">
    <property type="entry name" value="Nitroreductase"/>
    <property type="match status" value="1"/>
</dbReference>
<reference evidence="5" key="1">
    <citation type="journal article" date="2019" name="Int. J. Syst. Evol. Microbiol.">
        <title>The Global Catalogue of Microorganisms (GCM) 10K type strain sequencing project: providing services to taxonomists for standard genome sequencing and annotation.</title>
        <authorList>
            <consortium name="The Broad Institute Genomics Platform"/>
            <consortium name="The Broad Institute Genome Sequencing Center for Infectious Disease"/>
            <person name="Wu L."/>
            <person name="Ma J."/>
        </authorList>
    </citation>
    <scope>NUCLEOTIDE SEQUENCE [LARGE SCALE GENOMIC DNA]</scope>
    <source>
        <strain evidence="5">JCM 3106</strain>
    </source>
</reference>
<feature type="domain" description="Cyanobactin oxidase ThcOx second" evidence="3">
    <location>
        <begin position="125"/>
        <end position="240"/>
    </location>
</feature>
<proteinExistence type="predicted"/>
<evidence type="ECO:0000313" key="5">
    <source>
        <dbReference type="Proteomes" id="UP001499930"/>
    </source>
</evidence>
<dbReference type="RefSeq" id="WP_344905972.1">
    <property type="nucleotide sequence ID" value="NZ_BAAAWD010000026.1"/>
</dbReference>
<dbReference type="Pfam" id="PF22767">
    <property type="entry name" value="ThcOx"/>
    <property type="match status" value="1"/>
</dbReference>
<feature type="region of interest" description="Disordered" evidence="1">
    <location>
        <begin position="478"/>
        <end position="520"/>
    </location>
</feature>
<dbReference type="InterPro" id="IPR052544">
    <property type="entry name" value="Bacteriocin_Proc_Enz"/>
</dbReference>
<organism evidence="4 5">
    <name type="scientific">Streptosporangium longisporum</name>
    <dbReference type="NCBI Taxonomy" id="46187"/>
    <lineage>
        <taxon>Bacteria</taxon>
        <taxon>Bacillati</taxon>
        <taxon>Actinomycetota</taxon>
        <taxon>Actinomycetes</taxon>
        <taxon>Streptosporangiales</taxon>
        <taxon>Streptosporangiaceae</taxon>
        <taxon>Streptosporangium</taxon>
    </lineage>
</organism>
<dbReference type="InterPro" id="IPR054488">
    <property type="entry name" value="ThcOx_dom2"/>
</dbReference>
<dbReference type="PANTHER" id="PTHR43745:SF2">
    <property type="entry name" value="NITROREDUCTASE MJ1384-RELATED"/>
    <property type="match status" value="1"/>
</dbReference>
<comment type="caution">
    <text evidence="4">The sequence shown here is derived from an EMBL/GenBank/DDBJ whole genome shotgun (WGS) entry which is preliminary data.</text>
</comment>
<dbReference type="CDD" id="cd02142">
    <property type="entry name" value="McbC_SagB-like_oxidoreductase"/>
    <property type="match status" value="1"/>
</dbReference>